<reference evidence="1" key="1">
    <citation type="submission" date="2016-10" db="EMBL/GenBank/DDBJ databases">
        <title>Sequence of Gallionella enrichment culture.</title>
        <authorList>
            <person name="Poehlein A."/>
            <person name="Muehling M."/>
            <person name="Daniel R."/>
        </authorList>
    </citation>
    <scope>NUCLEOTIDE SEQUENCE</scope>
</reference>
<comment type="caution">
    <text evidence="1">The sequence shown here is derived from an EMBL/GenBank/DDBJ whole genome shotgun (WGS) entry which is preliminary data.</text>
</comment>
<accession>A0A1J5PG71</accession>
<dbReference type="EMBL" id="MLJW01004216">
    <property type="protein sequence ID" value="OIQ70414.1"/>
    <property type="molecule type" value="Genomic_DNA"/>
</dbReference>
<organism evidence="1">
    <name type="scientific">mine drainage metagenome</name>
    <dbReference type="NCBI Taxonomy" id="410659"/>
    <lineage>
        <taxon>unclassified sequences</taxon>
        <taxon>metagenomes</taxon>
        <taxon>ecological metagenomes</taxon>
    </lineage>
</organism>
<name>A0A1J5PG71_9ZZZZ</name>
<sequence>MKLLLRRDQKSGMLGVGKITFTLGVRAELTEQERSDIKKYKLGETMLYERSTMTERGSGLLGLASRLAFKMINLSISVNDLTSGKTVECKDILEMLAVEDQIKEAAQTFKSVLTAAAQFGGEEVIEI</sequence>
<dbReference type="AlphaFoldDB" id="A0A1J5PG71"/>
<evidence type="ECO:0000313" key="1">
    <source>
        <dbReference type="EMBL" id="OIQ70414.1"/>
    </source>
</evidence>
<proteinExistence type="predicted"/>
<gene>
    <name evidence="1" type="ORF">GALL_479740</name>
</gene>
<protein>
    <submittedName>
        <fullName evidence="1">Uncharacterized protein</fullName>
    </submittedName>
</protein>